<dbReference type="NCBIfam" id="NF033640">
    <property type="entry name" value="N_Twi_rSAM"/>
    <property type="match status" value="1"/>
</dbReference>
<evidence type="ECO:0000256" key="2">
    <source>
        <dbReference type="ARBA" id="ARBA00022723"/>
    </source>
</evidence>
<proteinExistence type="predicted"/>
<keyword evidence="3" id="KW-0408">Iron</keyword>
<dbReference type="PANTHER" id="PTHR11228">
    <property type="entry name" value="RADICAL SAM DOMAIN PROTEIN"/>
    <property type="match status" value="1"/>
</dbReference>
<name>A0A381YUS1_9ZZZZ</name>
<evidence type="ECO:0000256" key="3">
    <source>
        <dbReference type="ARBA" id="ARBA00023004"/>
    </source>
</evidence>
<dbReference type="GO" id="GO:0046872">
    <property type="term" value="F:metal ion binding"/>
    <property type="evidence" value="ECO:0007669"/>
    <property type="project" value="UniProtKB-KW"/>
</dbReference>
<dbReference type="GO" id="GO:0003824">
    <property type="term" value="F:catalytic activity"/>
    <property type="evidence" value="ECO:0007669"/>
    <property type="project" value="InterPro"/>
</dbReference>
<accession>A0A381YUS1</accession>
<dbReference type="InterPro" id="IPR050377">
    <property type="entry name" value="Radical_SAM_PqqE_MftC-like"/>
</dbReference>
<dbReference type="InterPro" id="IPR058240">
    <property type="entry name" value="rSAM_sf"/>
</dbReference>
<dbReference type="Pfam" id="PF04055">
    <property type="entry name" value="Radical_SAM"/>
    <property type="match status" value="1"/>
</dbReference>
<dbReference type="GO" id="GO:0051536">
    <property type="term" value="F:iron-sulfur cluster binding"/>
    <property type="evidence" value="ECO:0007669"/>
    <property type="project" value="UniProtKB-KW"/>
</dbReference>
<dbReference type="PANTHER" id="PTHR11228:SF7">
    <property type="entry name" value="PQQA PEPTIDE CYCLASE"/>
    <property type="match status" value="1"/>
</dbReference>
<dbReference type="EMBL" id="UINC01019119">
    <property type="protein sequence ID" value="SVA80806.1"/>
    <property type="molecule type" value="Genomic_DNA"/>
</dbReference>
<keyword evidence="2" id="KW-0479">Metal-binding</keyword>
<reference evidence="6" key="1">
    <citation type="submission" date="2018-05" db="EMBL/GenBank/DDBJ databases">
        <authorList>
            <person name="Lanie J.A."/>
            <person name="Ng W.-L."/>
            <person name="Kazmierczak K.M."/>
            <person name="Andrzejewski T.M."/>
            <person name="Davidsen T.M."/>
            <person name="Wayne K.J."/>
            <person name="Tettelin H."/>
            <person name="Glass J.I."/>
            <person name="Rusch D."/>
            <person name="Podicherti R."/>
            <person name="Tsui H.-C.T."/>
            <person name="Winkler M.E."/>
        </authorList>
    </citation>
    <scope>NUCLEOTIDE SEQUENCE</scope>
</reference>
<organism evidence="6">
    <name type="scientific">marine metagenome</name>
    <dbReference type="NCBI Taxonomy" id="408172"/>
    <lineage>
        <taxon>unclassified sequences</taxon>
        <taxon>metagenomes</taxon>
        <taxon>ecological metagenomes</taxon>
    </lineage>
</organism>
<gene>
    <name evidence="6" type="ORF">METZ01_LOCUS133660</name>
</gene>
<sequence length="471" mass="55543">MSKEWVDRVLNSKSKSFCGAKWYNATIWLGSGSTTSCHHPPSHRIDKNELENNPSALHNTKYKKIIRRYMQEGIRPKECDYCWKIEDLGNEYVSDRCPKSQLNTEQELDTAFNLHWENDVNPTYLEISFDSNCNFACSYCNASFSTIWSKDINSNGPYQDLNSDGWGAYTHNGNWAQPYGPENKENPYVKAFWEWWEKDLQYSLNTLRITGGEATVSKSFWQLIDWFRTHPKCDVELIVNTNLGSTELVKKLIKSKKPYIHTSAECIGNHAEYIRDGLDYEQWLSNVKYCLENDVDVHIMMTLNALCFVSLDKFQEQIIELREQFPKVSLNMSYNILRFPSFQSITTLPEYVKKQKINQYIKWTNKYKKYLLEKELNGMHRAIEYMSQVNQPHSIYAPGNDLIARQQDFKSFYTQYDKRRNKNFFDTFNDWPELIDWYKTLIPSTRQIDKLTIGDANDWGKPIYDEVMKNE</sequence>
<dbReference type="AlphaFoldDB" id="A0A381YUS1"/>
<dbReference type="SUPFAM" id="SSF102114">
    <property type="entry name" value="Radical SAM enzymes"/>
    <property type="match status" value="1"/>
</dbReference>
<feature type="domain" description="Radical SAM core" evidence="5">
    <location>
        <begin position="131"/>
        <end position="302"/>
    </location>
</feature>
<evidence type="ECO:0000256" key="4">
    <source>
        <dbReference type="ARBA" id="ARBA00023014"/>
    </source>
</evidence>
<keyword evidence="4" id="KW-0411">Iron-sulfur</keyword>
<evidence type="ECO:0000256" key="1">
    <source>
        <dbReference type="ARBA" id="ARBA00022691"/>
    </source>
</evidence>
<dbReference type="InterPro" id="IPR013785">
    <property type="entry name" value="Aldolase_TIM"/>
</dbReference>
<evidence type="ECO:0000313" key="6">
    <source>
        <dbReference type="EMBL" id="SVA80806.1"/>
    </source>
</evidence>
<protein>
    <recommendedName>
        <fullName evidence="5">Radical SAM core domain-containing protein</fullName>
    </recommendedName>
</protein>
<evidence type="ECO:0000259" key="5">
    <source>
        <dbReference type="Pfam" id="PF04055"/>
    </source>
</evidence>
<dbReference type="Gene3D" id="3.20.20.70">
    <property type="entry name" value="Aldolase class I"/>
    <property type="match status" value="1"/>
</dbReference>
<dbReference type="SFLD" id="SFLDS00029">
    <property type="entry name" value="Radical_SAM"/>
    <property type="match status" value="1"/>
</dbReference>
<dbReference type="InterPro" id="IPR007197">
    <property type="entry name" value="rSAM"/>
</dbReference>
<keyword evidence="1" id="KW-0949">S-adenosyl-L-methionine</keyword>